<proteinExistence type="predicted"/>
<feature type="region of interest" description="Disordered" evidence="1">
    <location>
        <begin position="48"/>
        <end position="94"/>
    </location>
</feature>
<organism evidence="2 3">
    <name type="scientific">Acorus gramineus</name>
    <name type="common">Dwarf sweet flag</name>
    <dbReference type="NCBI Taxonomy" id="55184"/>
    <lineage>
        <taxon>Eukaryota</taxon>
        <taxon>Viridiplantae</taxon>
        <taxon>Streptophyta</taxon>
        <taxon>Embryophyta</taxon>
        <taxon>Tracheophyta</taxon>
        <taxon>Spermatophyta</taxon>
        <taxon>Magnoliopsida</taxon>
        <taxon>Liliopsida</taxon>
        <taxon>Acoraceae</taxon>
        <taxon>Acorus</taxon>
    </lineage>
</organism>
<dbReference type="EMBL" id="JAUJYN010000001">
    <property type="protein sequence ID" value="KAK1280703.1"/>
    <property type="molecule type" value="Genomic_DNA"/>
</dbReference>
<reference evidence="2" key="2">
    <citation type="submission" date="2023-06" db="EMBL/GenBank/DDBJ databases">
        <authorList>
            <person name="Ma L."/>
            <person name="Liu K.-W."/>
            <person name="Li Z."/>
            <person name="Hsiao Y.-Y."/>
            <person name="Qi Y."/>
            <person name="Fu T."/>
            <person name="Tang G."/>
            <person name="Zhang D."/>
            <person name="Sun W.-H."/>
            <person name="Liu D.-K."/>
            <person name="Li Y."/>
            <person name="Chen G.-Z."/>
            <person name="Liu X.-D."/>
            <person name="Liao X.-Y."/>
            <person name="Jiang Y.-T."/>
            <person name="Yu X."/>
            <person name="Hao Y."/>
            <person name="Huang J."/>
            <person name="Zhao X.-W."/>
            <person name="Ke S."/>
            <person name="Chen Y.-Y."/>
            <person name="Wu W.-L."/>
            <person name="Hsu J.-L."/>
            <person name="Lin Y.-F."/>
            <person name="Huang M.-D."/>
            <person name="Li C.-Y."/>
            <person name="Huang L."/>
            <person name="Wang Z.-W."/>
            <person name="Zhao X."/>
            <person name="Zhong W.-Y."/>
            <person name="Peng D.-H."/>
            <person name="Ahmad S."/>
            <person name="Lan S."/>
            <person name="Zhang J.-S."/>
            <person name="Tsai W.-C."/>
            <person name="Van De Peer Y."/>
            <person name="Liu Z.-J."/>
        </authorList>
    </citation>
    <scope>NUCLEOTIDE SEQUENCE</scope>
    <source>
        <strain evidence="2">SCP</strain>
        <tissue evidence="2">Leaves</tissue>
    </source>
</reference>
<comment type="caution">
    <text evidence="2">The sequence shown here is derived from an EMBL/GenBank/DDBJ whole genome shotgun (WGS) entry which is preliminary data.</text>
</comment>
<evidence type="ECO:0000256" key="1">
    <source>
        <dbReference type="SAM" id="MobiDB-lite"/>
    </source>
</evidence>
<reference evidence="2" key="1">
    <citation type="journal article" date="2023" name="Nat. Commun.">
        <title>Diploid and tetraploid genomes of Acorus and the evolution of monocots.</title>
        <authorList>
            <person name="Ma L."/>
            <person name="Liu K.W."/>
            <person name="Li Z."/>
            <person name="Hsiao Y.Y."/>
            <person name="Qi Y."/>
            <person name="Fu T."/>
            <person name="Tang G.D."/>
            <person name="Zhang D."/>
            <person name="Sun W.H."/>
            <person name="Liu D.K."/>
            <person name="Li Y."/>
            <person name="Chen G.Z."/>
            <person name="Liu X.D."/>
            <person name="Liao X.Y."/>
            <person name="Jiang Y.T."/>
            <person name="Yu X."/>
            <person name="Hao Y."/>
            <person name="Huang J."/>
            <person name="Zhao X.W."/>
            <person name="Ke S."/>
            <person name="Chen Y.Y."/>
            <person name="Wu W.L."/>
            <person name="Hsu J.L."/>
            <person name="Lin Y.F."/>
            <person name="Huang M.D."/>
            <person name="Li C.Y."/>
            <person name="Huang L."/>
            <person name="Wang Z.W."/>
            <person name="Zhao X."/>
            <person name="Zhong W.Y."/>
            <person name="Peng D.H."/>
            <person name="Ahmad S."/>
            <person name="Lan S."/>
            <person name="Zhang J.S."/>
            <person name="Tsai W.C."/>
            <person name="Van de Peer Y."/>
            <person name="Liu Z.J."/>
        </authorList>
    </citation>
    <scope>NUCLEOTIDE SEQUENCE</scope>
    <source>
        <strain evidence="2">SCP</strain>
    </source>
</reference>
<evidence type="ECO:0000313" key="2">
    <source>
        <dbReference type="EMBL" id="KAK1280703.1"/>
    </source>
</evidence>
<evidence type="ECO:0000313" key="3">
    <source>
        <dbReference type="Proteomes" id="UP001179952"/>
    </source>
</evidence>
<protein>
    <submittedName>
        <fullName evidence="2">Uncharacterized protein</fullName>
    </submittedName>
</protein>
<keyword evidence="3" id="KW-1185">Reference proteome</keyword>
<gene>
    <name evidence="2" type="ORF">QJS04_geneDACA020430</name>
</gene>
<name>A0AAV9BXQ3_ACOGR</name>
<sequence length="94" mass="10414">MSTAARWSGLESFHAVVDVVMTILGFPRWMRWAIGEAGAAMTPIEMRGKWRMSTTSPLKRPQSERRKEGLGLGEEVGEDRAIRASPELNGQTLA</sequence>
<dbReference type="Proteomes" id="UP001179952">
    <property type="component" value="Unassembled WGS sequence"/>
</dbReference>
<dbReference type="AlphaFoldDB" id="A0AAV9BXQ3"/>
<accession>A0AAV9BXQ3</accession>